<keyword evidence="1" id="KW-0732">Signal</keyword>
<organism evidence="2 3">
    <name type="scientific">Qipengyuania profundimaris</name>
    <dbReference type="NCBI Taxonomy" id="3067652"/>
    <lineage>
        <taxon>Bacteria</taxon>
        <taxon>Pseudomonadati</taxon>
        <taxon>Pseudomonadota</taxon>
        <taxon>Alphaproteobacteria</taxon>
        <taxon>Sphingomonadales</taxon>
        <taxon>Erythrobacteraceae</taxon>
        <taxon>Qipengyuania</taxon>
    </lineage>
</organism>
<dbReference type="RefSeq" id="WP_305931472.1">
    <property type="nucleotide sequence ID" value="NZ_JAVAIM010000001.1"/>
</dbReference>
<name>A0ABT9HLJ1_9SPHN</name>
<keyword evidence="3" id="KW-1185">Reference proteome</keyword>
<protein>
    <submittedName>
        <fullName evidence="2">Uncharacterized protein</fullName>
    </submittedName>
</protein>
<reference evidence="2 3" key="1">
    <citation type="submission" date="2023-08" db="EMBL/GenBank/DDBJ databases">
        <title>genomic of G39.</title>
        <authorList>
            <person name="Wang Y."/>
        </authorList>
    </citation>
    <scope>NUCLEOTIDE SEQUENCE [LARGE SCALE GENOMIC DNA]</scope>
    <source>
        <strain evidence="2 3">G39</strain>
    </source>
</reference>
<evidence type="ECO:0000256" key="1">
    <source>
        <dbReference type="SAM" id="SignalP"/>
    </source>
</evidence>
<proteinExistence type="predicted"/>
<feature type="chain" id="PRO_5046784393" evidence="1">
    <location>
        <begin position="22"/>
        <end position="139"/>
    </location>
</feature>
<sequence length="139" mass="15304">MLKPILAATAALTMLAAPATAQDYANRELTKGEAKLAKMLDGRVAGEPERCIRTIGSRNLTQIDDTALVYKQGRTIWVNYTRTPGSIDSDDIMVIRKFDGSSLCRTDQITTVERFGGFLSGVIFLDDFIPYRLPEDAEG</sequence>
<gene>
    <name evidence="2" type="ORF">Q9K02_02540</name>
</gene>
<comment type="caution">
    <text evidence="2">The sequence shown here is derived from an EMBL/GenBank/DDBJ whole genome shotgun (WGS) entry which is preliminary data.</text>
</comment>
<evidence type="ECO:0000313" key="3">
    <source>
        <dbReference type="Proteomes" id="UP001240639"/>
    </source>
</evidence>
<evidence type="ECO:0000313" key="2">
    <source>
        <dbReference type="EMBL" id="MDP4574018.1"/>
    </source>
</evidence>
<dbReference type="Proteomes" id="UP001240639">
    <property type="component" value="Unassembled WGS sequence"/>
</dbReference>
<feature type="signal peptide" evidence="1">
    <location>
        <begin position="1"/>
        <end position="21"/>
    </location>
</feature>
<accession>A0ABT9HLJ1</accession>
<dbReference type="EMBL" id="JAVAIM010000001">
    <property type="protein sequence ID" value="MDP4574018.1"/>
    <property type="molecule type" value="Genomic_DNA"/>
</dbReference>